<dbReference type="GeneID" id="57132886"/>
<sequence length="189" mass="21406">MLATTLKKRRIDLHLTQQAVADQLHTSRQTISNWENGKNYPDVPMLVAISNLYDLSLDDMLKQDTNYLNKVANDYQLINQQKKTHLLDYALLLTLSGLVIIILATIFFKSLVNEQLTGLLVLVFTTILVILSYFKTVQFYSKQPGNKQPLLIPKVVGIGLTINPNHPIGKIIWLFILIFVVGSLLTVIF</sequence>
<dbReference type="AlphaFoldDB" id="A0A2Z4W5Q8"/>
<dbReference type="Pfam" id="PF01381">
    <property type="entry name" value="HTH_3"/>
    <property type="match status" value="1"/>
</dbReference>
<dbReference type="GO" id="GO:0003677">
    <property type="term" value="F:DNA binding"/>
    <property type="evidence" value="ECO:0007669"/>
    <property type="project" value="UniProtKB-KW"/>
</dbReference>
<dbReference type="InterPro" id="IPR001387">
    <property type="entry name" value="Cro/C1-type_HTH"/>
</dbReference>
<dbReference type="PANTHER" id="PTHR46558:SF4">
    <property type="entry name" value="DNA-BIDING PHAGE PROTEIN"/>
    <property type="match status" value="1"/>
</dbReference>
<dbReference type="SUPFAM" id="SSF47413">
    <property type="entry name" value="lambda repressor-like DNA-binding domains"/>
    <property type="match status" value="1"/>
</dbReference>
<dbReference type="Proteomes" id="UP000239650">
    <property type="component" value="Unassembled WGS sequence"/>
</dbReference>
<evidence type="ECO:0000313" key="3">
    <source>
        <dbReference type="Proteomes" id="UP000239650"/>
    </source>
</evidence>
<evidence type="ECO:0000256" key="1">
    <source>
        <dbReference type="ARBA" id="ARBA00023125"/>
    </source>
</evidence>
<dbReference type="CDD" id="cd00093">
    <property type="entry name" value="HTH_XRE"/>
    <property type="match status" value="1"/>
</dbReference>
<name>A0A2Z4W5Q8_LATSK</name>
<dbReference type="Gene3D" id="1.10.260.40">
    <property type="entry name" value="lambda repressor-like DNA-binding domains"/>
    <property type="match status" value="1"/>
</dbReference>
<dbReference type="PANTHER" id="PTHR46558">
    <property type="entry name" value="TRACRIPTIONAL REGULATORY PROTEIN-RELATED-RELATED"/>
    <property type="match status" value="1"/>
</dbReference>
<dbReference type="EMBL" id="OKRC01000006">
    <property type="protein sequence ID" value="SPE21493.1"/>
    <property type="molecule type" value="Genomic_DNA"/>
</dbReference>
<keyword evidence="1" id="KW-0238">DNA-binding</keyword>
<dbReference type="RefSeq" id="WP_016264359.1">
    <property type="nucleotide sequence ID" value="NZ_BJLN01000013.1"/>
</dbReference>
<reference evidence="2 3" key="1">
    <citation type="submission" date="2018-02" db="EMBL/GenBank/DDBJ databases">
        <authorList>
            <person name="Rodrigo-Torres L."/>
            <person name="Arahal R. D."/>
            <person name="Lucena T."/>
        </authorList>
    </citation>
    <scope>NUCLEOTIDE SEQUENCE [LARGE SCALE GENOMIC DNA]</scope>
    <source>
        <strain evidence="2 3">CECT 9267</strain>
    </source>
</reference>
<comment type="caution">
    <text evidence="2">The sequence shown here is derived from an EMBL/GenBank/DDBJ whole genome shotgun (WGS) entry which is preliminary data.</text>
</comment>
<dbReference type="InterPro" id="IPR010982">
    <property type="entry name" value="Lambda_DNA-bd_dom_sf"/>
</dbReference>
<protein>
    <submittedName>
        <fullName evidence="2">Transcriptional repressor DicA</fullName>
    </submittedName>
</protein>
<evidence type="ECO:0000313" key="2">
    <source>
        <dbReference type="EMBL" id="SPE21493.1"/>
    </source>
</evidence>
<gene>
    <name evidence="2" type="ORF">LAS9267_01376</name>
</gene>
<accession>A0A2Z4W5Q8</accession>
<dbReference type="PROSITE" id="PS50943">
    <property type="entry name" value="HTH_CROC1"/>
    <property type="match status" value="1"/>
</dbReference>
<dbReference type="SMART" id="SM00530">
    <property type="entry name" value="HTH_XRE"/>
    <property type="match status" value="1"/>
</dbReference>
<organism evidence="2 3">
    <name type="scientific">Latilactobacillus sakei</name>
    <name type="common">Lactobacillus sakei</name>
    <dbReference type="NCBI Taxonomy" id="1599"/>
    <lineage>
        <taxon>Bacteria</taxon>
        <taxon>Bacillati</taxon>
        <taxon>Bacillota</taxon>
        <taxon>Bacilli</taxon>
        <taxon>Lactobacillales</taxon>
        <taxon>Lactobacillaceae</taxon>
        <taxon>Latilactobacillus</taxon>
    </lineage>
</organism>
<proteinExistence type="predicted"/>